<gene>
    <name evidence="5" type="ORF">A9Z40_12220</name>
</gene>
<dbReference type="InterPro" id="IPR042188">
    <property type="entry name" value="MmgE/PrpD_sf_2"/>
</dbReference>
<dbReference type="InterPro" id="IPR005656">
    <property type="entry name" value="MmgE_PrpD"/>
</dbReference>
<dbReference type="InterPro" id="IPR045336">
    <property type="entry name" value="MmgE_PrpD_N"/>
</dbReference>
<evidence type="ECO:0000256" key="2">
    <source>
        <dbReference type="SAM" id="MobiDB-lite"/>
    </source>
</evidence>
<accession>A0ABX2WMV2</accession>
<feature type="domain" description="MmgE/PrpD N-terminal" evidence="3">
    <location>
        <begin position="11"/>
        <end position="235"/>
    </location>
</feature>
<reference evidence="6" key="1">
    <citation type="submission" date="2016-06" db="EMBL/GenBank/DDBJ databases">
        <title>Genome sequencing of cellulolytic organisms.</title>
        <authorList>
            <person name="Bohra V."/>
            <person name="Dafale N.A."/>
            <person name="Purohit H.J."/>
        </authorList>
    </citation>
    <scope>NUCLEOTIDE SEQUENCE [LARGE SCALE GENOMIC DNA]</scope>
    <source>
        <strain evidence="6">ND21</strain>
    </source>
</reference>
<dbReference type="RefSeq" id="WP_064955321.1">
    <property type="nucleotide sequence ID" value="NZ_LZEM01000004.1"/>
</dbReference>
<feature type="domain" description="MmgE/PrpD C-terminal" evidence="4">
    <location>
        <begin position="263"/>
        <end position="408"/>
    </location>
</feature>
<dbReference type="PANTHER" id="PTHR16943">
    <property type="entry name" value="2-METHYLCITRATE DEHYDRATASE-RELATED"/>
    <property type="match status" value="1"/>
</dbReference>
<protein>
    <recommendedName>
        <fullName evidence="7">2-methylcitrate dehydratase PrpD</fullName>
    </recommendedName>
</protein>
<dbReference type="Gene3D" id="1.10.4100.10">
    <property type="entry name" value="2-methylcitrate dehydratase PrpD"/>
    <property type="match status" value="1"/>
</dbReference>
<organism evidence="5 6">
    <name type="scientific">Microbacterium arborescens</name>
    <dbReference type="NCBI Taxonomy" id="33883"/>
    <lineage>
        <taxon>Bacteria</taxon>
        <taxon>Bacillati</taxon>
        <taxon>Actinomycetota</taxon>
        <taxon>Actinomycetes</taxon>
        <taxon>Micrococcales</taxon>
        <taxon>Microbacteriaceae</taxon>
        <taxon>Microbacterium</taxon>
    </lineage>
</organism>
<dbReference type="EMBL" id="LZEM01000004">
    <property type="protein sequence ID" value="OAZ44642.1"/>
    <property type="molecule type" value="Genomic_DNA"/>
</dbReference>
<evidence type="ECO:0000313" key="5">
    <source>
        <dbReference type="EMBL" id="OAZ44642.1"/>
    </source>
</evidence>
<comment type="similarity">
    <text evidence="1">Belongs to the PrpD family.</text>
</comment>
<evidence type="ECO:0000259" key="4">
    <source>
        <dbReference type="Pfam" id="PF19305"/>
    </source>
</evidence>
<dbReference type="PANTHER" id="PTHR16943:SF8">
    <property type="entry name" value="2-METHYLCITRATE DEHYDRATASE"/>
    <property type="match status" value="1"/>
</dbReference>
<proteinExistence type="inferred from homology"/>
<dbReference type="InterPro" id="IPR042183">
    <property type="entry name" value="MmgE/PrpD_sf_1"/>
</dbReference>
<feature type="region of interest" description="Disordered" evidence="2">
    <location>
        <begin position="436"/>
        <end position="456"/>
    </location>
</feature>
<name>A0ABX2WMV2_9MICO</name>
<dbReference type="Gene3D" id="3.30.1330.120">
    <property type="entry name" value="2-methylcitrate dehydratase PrpD"/>
    <property type="match status" value="1"/>
</dbReference>
<dbReference type="Proteomes" id="UP000093918">
    <property type="component" value="Unassembled WGS sequence"/>
</dbReference>
<dbReference type="Pfam" id="PF03972">
    <property type="entry name" value="MmgE_PrpD_N"/>
    <property type="match status" value="1"/>
</dbReference>
<comment type="caution">
    <text evidence="5">The sequence shown here is derived from an EMBL/GenBank/DDBJ whole genome shotgun (WGS) entry which is preliminary data.</text>
</comment>
<evidence type="ECO:0000256" key="1">
    <source>
        <dbReference type="ARBA" id="ARBA00006174"/>
    </source>
</evidence>
<dbReference type="InterPro" id="IPR036148">
    <property type="entry name" value="MmgE/PrpD_sf"/>
</dbReference>
<dbReference type="InterPro" id="IPR045337">
    <property type="entry name" value="MmgE_PrpD_C"/>
</dbReference>
<dbReference type="Pfam" id="PF19305">
    <property type="entry name" value="MmgE_PrpD_C"/>
    <property type="match status" value="1"/>
</dbReference>
<dbReference type="SUPFAM" id="SSF103378">
    <property type="entry name" value="2-methylcitrate dehydratase PrpD"/>
    <property type="match status" value="1"/>
</dbReference>
<keyword evidence="6" id="KW-1185">Reference proteome</keyword>
<evidence type="ECO:0000313" key="6">
    <source>
        <dbReference type="Proteomes" id="UP000093918"/>
    </source>
</evidence>
<evidence type="ECO:0008006" key="7">
    <source>
        <dbReference type="Google" id="ProtNLM"/>
    </source>
</evidence>
<sequence length="456" mass="46652">MTTHREASRILGEWAASAPFATASDDAKRSLVRAVENLLAVTVGAAAMPEMQRLRRAWTPSPGPATLVGSPRRVAVESAVWLNGVAGVSTERDEGNRYSKGHPAAQTVPAVLALAEAQDIAGERLWDALYVGYEVAARIGRATTFRPDVHTHGPLGAVGAAAACAVLLGADADGVARAVGTGAAMAPATSWQPVLRGSAARDQWVGQGALAGLAAARFSAAGLAADPDGLAADLGGLGTIDPDAVIRGLGDESLVTTSYLKQHSACAYTHGPADAALLVRARMVAAGVDLADIVSVRVEGVASAASLPATSWGSRHGAYFSVPFAVASALWFGDVSAERADVPPHPQLARIAAVVAVTDATADLRPDTATSRPARVTVHLADGTAHTASVRHPQGDAVDTPFSDARIDALLTEALRPTGLGAPDIHRAVHDFHDPDPGALTRALGRLAPPSEGDLA</sequence>
<evidence type="ECO:0000259" key="3">
    <source>
        <dbReference type="Pfam" id="PF03972"/>
    </source>
</evidence>